<dbReference type="FunFam" id="1.10.150.910:FF:000002">
    <property type="entry name" value="Splicing factor 3B subunit 3"/>
    <property type="match status" value="1"/>
</dbReference>
<evidence type="ECO:0000259" key="4">
    <source>
        <dbReference type="Pfam" id="PF03178"/>
    </source>
</evidence>
<evidence type="ECO:0000256" key="3">
    <source>
        <dbReference type="ARBA" id="ARBA00038266"/>
    </source>
</evidence>
<reference evidence="6" key="1">
    <citation type="submission" date="2022-11" db="UniProtKB">
        <authorList>
            <consortium name="WormBaseParasite"/>
        </authorList>
    </citation>
    <scope>IDENTIFICATION</scope>
</reference>
<dbReference type="InterPro" id="IPR050358">
    <property type="entry name" value="RSE1/DDB1/CFT1"/>
</dbReference>
<feature type="domain" description="RSE1/DDB1/CPSF1 C-terminal" evidence="4">
    <location>
        <begin position="1"/>
        <end position="84"/>
    </location>
</feature>
<keyword evidence="2" id="KW-0539">Nucleus</keyword>
<accession>A0A914YKW9</accession>
<dbReference type="GO" id="GO:0003676">
    <property type="term" value="F:nucleic acid binding"/>
    <property type="evidence" value="ECO:0007669"/>
    <property type="project" value="InterPro"/>
</dbReference>
<dbReference type="PANTHER" id="PTHR10644">
    <property type="entry name" value="DNA REPAIR/RNA PROCESSING CPSF FAMILY"/>
    <property type="match status" value="1"/>
</dbReference>
<dbReference type="Gene3D" id="1.10.150.910">
    <property type="match status" value="1"/>
</dbReference>
<evidence type="ECO:0000313" key="5">
    <source>
        <dbReference type="Proteomes" id="UP000887577"/>
    </source>
</evidence>
<dbReference type="InterPro" id="IPR004871">
    <property type="entry name" value="RSE1/DDB1/CPSF1_C"/>
</dbReference>
<organism evidence="5 6">
    <name type="scientific">Panagrolaimus superbus</name>
    <dbReference type="NCBI Taxonomy" id="310955"/>
    <lineage>
        <taxon>Eukaryota</taxon>
        <taxon>Metazoa</taxon>
        <taxon>Ecdysozoa</taxon>
        <taxon>Nematoda</taxon>
        <taxon>Chromadorea</taxon>
        <taxon>Rhabditida</taxon>
        <taxon>Tylenchina</taxon>
        <taxon>Panagrolaimomorpha</taxon>
        <taxon>Panagrolaimoidea</taxon>
        <taxon>Panagrolaimidae</taxon>
        <taxon>Panagrolaimus</taxon>
    </lineage>
</organism>
<evidence type="ECO:0000256" key="1">
    <source>
        <dbReference type="ARBA" id="ARBA00004123"/>
    </source>
</evidence>
<dbReference type="AlphaFoldDB" id="A0A914YKW9"/>
<protein>
    <submittedName>
        <fullName evidence="6">Cleavage/polyadenylation specificity factor A subunit C-terminal domain-containing protein</fullName>
    </submittedName>
</protein>
<comment type="subcellular location">
    <subcellularLocation>
        <location evidence="1">Nucleus</location>
    </subcellularLocation>
</comment>
<evidence type="ECO:0000256" key="2">
    <source>
        <dbReference type="ARBA" id="ARBA00023242"/>
    </source>
</evidence>
<proteinExistence type="inferred from homology"/>
<dbReference type="WBParaSite" id="PSU_v2.g19523.t1">
    <property type="protein sequence ID" value="PSU_v2.g19523.t1"/>
    <property type="gene ID" value="PSU_v2.g19523"/>
</dbReference>
<evidence type="ECO:0000313" key="6">
    <source>
        <dbReference type="WBParaSite" id="PSU_v2.g19523.t1"/>
    </source>
</evidence>
<dbReference type="GO" id="GO:0005634">
    <property type="term" value="C:nucleus"/>
    <property type="evidence" value="ECO:0007669"/>
    <property type="project" value="UniProtKB-SubCell"/>
</dbReference>
<dbReference type="Proteomes" id="UP000887577">
    <property type="component" value="Unplaced"/>
</dbReference>
<comment type="similarity">
    <text evidence="3">Belongs to the RSE1 family.</text>
</comment>
<dbReference type="Pfam" id="PF03178">
    <property type="entry name" value="CPSF_A"/>
    <property type="match status" value="1"/>
</dbReference>
<sequence length="118" mass="13519">MITTLQKTNLVPGAEDALVYTTITGAIGMFVPFVSRDEYELFQTLEMHMRVEFPPLCGRDHLAYRSFYAPIKNVVDGDMCEQYGMVEALKQREIGENLGRKATEVAKKLEDMRTRYAF</sequence>
<name>A0A914YKW9_9BILA</name>
<keyword evidence="5" id="KW-1185">Reference proteome</keyword>